<protein>
    <submittedName>
        <fullName evidence="2">Uncharacterized protein</fullName>
    </submittedName>
</protein>
<proteinExistence type="predicted"/>
<feature type="transmembrane region" description="Helical" evidence="1">
    <location>
        <begin position="578"/>
        <end position="598"/>
    </location>
</feature>
<dbReference type="EMBL" id="CAJVCH010027078">
    <property type="protein sequence ID" value="CAG7701574.1"/>
    <property type="molecule type" value="Genomic_DNA"/>
</dbReference>
<name>A0A8J2NUL1_9HEXA</name>
<comment type="caution">
    <text evidence="2">The sequence shown here is derived from an EMBL/GenBank/DDBJ whole genome shotgun (WGS) entry which is preliminary data.</text>
</comment>
<evidence type="ECO:0000313" key="2">
    <source>
        <dbReference type="EMBL" id="CAG7701574.1"/>
    </source>
</evidence>
<reference evidence="2" key="1">
    <citation type="submission" date="2021-06" db="EMBL/GenBank/DDBJ databases">
        <authorList>
            <person name="Hodson N. C."/>
            <person name="Mongue J. A."/>
            <person name="Jaron S. K."/>
        </authorList>
    </citation>
    <scope>NUCLEOTIDE SEQUENCE</scope>
</reference>
<gene>
    <name evidence="2" type="ORF">AFUS01_LOCUS4348</name>
</gene>
<dbReference type="Proteomes" id="UP000708208">
    <property type="component" value="Unassembled WGS sequence"/>
</dbReference>
<evidence type="ECO:0000256" key="1">
    <source>
        <dbReference type="SAM" id="Phobius"/>
    </source>
</evidence>
<organism evidence="2 3">
    <name type="scientific">Allacma fusca</name>
    <dbReference type="NCBI Taxonomy" id="39272"/>
    <lineage>
        <taxon>Eukaryota</taxon>
        <taxon>Metazoa</taxon>
        <taxon>Ecdysozoa</taxon>
        <taxon>Arthropoda</taxon>
        <taxon>Hexapoda</taxon>
        <taxon>Collembola</taxon>
        <taxon>Symphypleona</taxon>
        <taxon>Sminthuridae</taxon>
        <taxon>Allacma</taxon>
    </lineage>
</organism>
<keyword evidence="1" id="KW-0472">Membrane</keyword>
<evidence type="ECO:0000313" key="3">
    <source>
        <dbReference type="Proteomes" id="UP000708208"/>
    </source>
</evidence>
<keyword evidence="1" id="KW-0812">Transmembrane</keyword>
<accession>A0A8J2NUL1</accession>
<dbReference type="AlphaFoldDB" id="A0A8J2NUL1"/>
<sequence>MHRIQNDLAVPMSQIIPNFQNCVLHVLQNLVANTDYDKFVFPYALTNIEYVDQCSHERNESLSNVLIFKQNSIRCWVTFLLPKVRREISTSANCFENIFHFYKIKNRLILQKFRFVVVPATIIIFQVRSFKTEQSFNPDHWQQLLPYNPVFVLGSCWSSTQSSTICNPTISGYVKHKSKILQDSSKFRCNSLEDCYPVMVKAHQRIINFGKSTCWQIHDLMSLQSSNKKPAETNPFQRKGHSRLWLSTASFLVQGFDTRNKTCVDVQTLPGIALKKCPSATCSLYLTDDPASDIIKIFLSNLLQVMGFCLEQGIGSAIVNSNFRIVVRIRKIVLAAWFLICIIITNSYKGIIKAHFAVTFPFETHWRFIEELSNFTLYLPGGKCRRTVSRSGLTTVNFDTYKNEFSSRTCMKWPPGKSENEFLYYSLTEEFISLPNSGSRLEGRQFECVCANEWENLILKNLTKQNTAILIQANEFEYFWRKIKILMGSQSSLKFAHNKRIFDGFFRRRKFIYISSGMEDIHKNPAHNRIRTLLSSGIYWMWEKWDKLRYPSEVSVTNTSGLENVQNVKPLSLTGSDINLTFLLLLMCSFCCTAVFLLECTSGFFR</sequence>
<keyword evidence="1" id="KW-1133">Transmembrane helix</keyword>
<keyword evidence="3" id="KW-1185">Reference proteome</keyword>